<dbReference type="Proteomes" id="UP001152562">
    <property type="component" value="Unassembled WGS sequence"/>
</dbReference>
<dbReference type="AlphaFoldDB" id="A0A9P0TNN5"/>
<dbReference type="EMBL" id="CALOZG010000042">
    <property type="protein sequence ID" value="CAH4034821.1"/>
    <property type="molecule type" value="Genomic_DNA"/>
</dbReference>
<organism evidence="1 2">
    <name type="scientific">Pieris brassicae</name>
    <name type="common">White butterfly</name>
    <name type="synonym">Large white butterfly</name>
    <dbReference type="NCBI Taxonomy" id="7116"/>
    <lineage>
        <taxon>Eukaryota</taxon>
        <taxon>Metazoa</taxon>
        <taxon>Ecdysozoa</taxon>
        <taxon>Arthropoda</taxon>
        <taxon>Hexapoda</taxon>
        <taxon>Insecta</taxon>
        <taxon>Pterygota</taxon>
        <taxon>Neoptera</taxon>
        <taxon>Endopterygota</taxon>
        <taxon>Lepidoptera</taxon>
        <taxon>Glossata</taxon>
        <taxon>Ditrysia</taxon>
        <taxon>Papilionoidea</taxon>
        <taxon>Pieridae</taxon>
        <taxon>Pierinae</taxon>
        <taxon>Pieris</taxon>
    </lineage>
</organism>
<accession>A0A9P0TNN5</accession>
<name>A0A9P0TNN5_PIEBR</name>
<protein>
    <submittedName>
        <fullName evidence="1">Uncharacterized protein</fullName>
    </submittedName>
</protein>
<evidence type="ECO:0000313" key="1">
    <source>
        <dbReference type="EMBL" id="CAH4034821.1"/>
    </source>
</evidence>
<sequence>MRSERTMALEFQAETLAEKYRSFNKAVDDATSDAKYDIKCINYDETDMDNLIRIEVASRRKKYDFILDVFKCKDTLYALRAIKLSKWLIINDEYKHIINPDYIHKNLLPHMTLKAFNNLMLKIRLTLRDANRVDEFFYYLKDKDLKSALKWLPYCSVELSEEIIHKFHDKITLSTLEKFRNQSNCVYIYCKRNKNDYNNILKALNILKVNNVERYLEFLFDLIDASYYVDKLSAKSTKRLIKRCPHKTLSDFICFLKIIHIPTLVKSFSSEEIQEVLIKHSQSKRHESLYKYDKLKYFVACLPLEDKLDLIKNVFIGKIKPVYSNESDLRNSTMIRCLTNMNNAYLWCEFLSFDDAFQELKQFIDVESNPAKKTYMLCTLLSSTHRNYDHIKVVLQYYVNSHLHEGFKFKTQFLQHVLHEINTLKLGADPWNLLNILFYSVGVYSKIENSFPKYKPNPFIIIGRHRRSYEKRKLQSDDIFVNCIILYNIIHNIDIPEILLTKFKHATFKEFNNRITDEDKVKLFKFLFEILNSKLEKQDMKDINNFEGIMLTIKNILQLFKDWNKKIYDYPKILTKIQEVRTFFLHEKYDCSELDNLIKSMKFKLETEKSATLPEDLCMNVLKMNHQDLFQLITKRDSSWKYNRKPIRRFFSKLRCYWHGSMAAEFKRIRLNTDKPNWDLPWGLFTEKELQELLQQYFSIQDINTASKEKIEIAKHLHLFRPCVSLETAFNLFKENEIQNFALSIHSLMYNMDPFKVCDIFIKLQYLCSSCKKTSLQKHCLKVALKRLNYEEKTNALKQMWKMTDNKLSRFLVFQETFALLCEATDSPIIFHNWSVLSDFIDNLTEYEDSRFIKLLSNPKDIPNVILPEYCETVQRFFKTLTDITHFQEFTKKLMLDPEEKVKELHKILTKKHYSFYWLEDYILDTSSEKVQMERYEKLLVPLICDEKIMLSEKQPFIEILRSLYRHLEYKILHGKVVVPLAMFTDIQRRLEERLPFYENYVFLTSGRLFLGYLGLLDKNSKQLIDDPDEITHQTQIDFGVFCADFLDDEIEKHFPTIYMSFSDALTFMFHATDNQKEMHFIDAILSRNPRAECFLTIIHDLPRKTYRTPEDILFCGILEKIRTHPSEEIRMLYSNYFIKTDSL</sequence>
<proteinExistence type="predicted"/>
<reference evidence="1" key="1">
    <citation type="submission" date="2022-05" db="EMBL/GenBank/DDBJ databases">
        <authorList>
            <person name="Okamura Y."/>
        </authorList>
    </citation>
    <scope>NUCLEOTIDE SEQUENCE</scope>
</reference>
<evidence type="ECO:0000313" key="2">
    <source>
        <dbReference type="Proteomes" id="UP001152562"/>
    </source>
</evidence>
<gene>
    <name evidence="1" type="ORF">PIBRA_LOCUS10965</name>
</gene>
<comment type="caution">
    <text evidence="1">The sequence shown here is derived from an EMBL/GenBank/DDBJ whole genome shotgun (WGS) entry which is preliminary data.</text>
</comment>
<keyword evidence="2" id="KW-1185">Reference proteome</keyword>